<dbReference type="InterPro" id="IPR038740">
    <property type="entry name" value="BioF2-like_GNAT_dom"/>
</dbReference>
<evidence type="ECO:0000256" key="1">
    <source>
        <dbReference type="ARBA" id="ARBA00009943"/>
    </source>
</evidence>
<dbReference type="EMBL" id="PDSK01000091">
    <property type="protein sequence ID" value="PIE34172.1"/>
    <property type="molecule type" value="Genomic_DNA"/>
</dbReference>
<keyword evidence="5" id="KW-0012">Acyltransferase</keyword>
<evidence type="ECO:0000256" key="5">
    <source>
        <dbReference type="ARBA" id="ARBA00023315"/>
    </source>
</evidence>
<protein>
    <recommendedName>
        <fullName evidence="7">BioF2-like acetyltransferase domain-containing protein</fullName>
    </recommendedName>
</protein>
<evidence type="ECO:0000256" key="3">
    <source>
        <dbReference type="ARBA" id="ARBA00022960"/>
    </source>
</evidence>
<evidence type="ECO:0000313" key="9">
    <source>
        <dbReference type="Proteomes" id="UP000230821"/>
    </source>
</evidence>
<keyword evidence="6" id="KW-0961">Cell wall biogenesis/degradation</keyword>
<proteinExistence type="inferred from homology"/>
<dbReference type="GO" id="GO:0009252">
    <property type="term" value="P:peptidoglycan biosynthetic process"/>
    <property type="evidence" value="ECO:0007669"/>
    <property type="project" value="UniProtKB-KW"/>
</dbReference>
<dbReference type="Proteomes" id="UP000230821">
    <property type="component" value="Unassembled WGS sequence"/>
</dbReference>
<comment type="similarity">
    <text evidence="1">Belongs to the FemABX family.</text>
</comment>
<gene>
    <name evidence="8" type="ORF">CSA56_08520</name>
</gene>
<reference evidence="8 9" key="1">
    <citation type="submission" date="2017-10" db="EMBL/GenBank/DDBJ databases">
        <title>Novel microbial diversity and functional potential in the marine mammal oral microbiome.</title>
        <authorList>
            <person name="Dudek N.K."/>
            <person name="Sun C.L."/>
            <person name="Burstein D."/>
            <person name="Kantor R.S."/>
            <person name="Aliaga Goltsman D.S."/>
            <person name="Bik E.M."/>
            <person name="Thomas B.C."/>
            <person name="Banfield J.F."/>
            <person name="Relman D.A."/>
        </authorList>
    </citation>
    <scope>NUCLEOTIDE SEQUENCE [LARGE SCALE GENOMIC DNA]</scope>
    <source>
        <strain evidence="8">DOLJORAL78_47_16</strain>
    </source>
</reference>
<dbReference type="PANTHER" id="PTHR36174:SF1">
    <property type="entry name" value="LIPID II:GLYCINE GLYCYLTRANSFERASE"/>
    <property type="match status" value="1"/>
</dbReference>
<feature type="domain" description="BioF2-like acetyltransferase" evidence="7">
    <location>
        <begin position="163"/>
        <end position="286"/>
    </location>
</feature>
<accession>A0A2G6KGP0</accession>
<dbReference type="SUPFAM" id="SSF55729">
    <property type="entry name" value="Acyl-CoA N-acyltransferases (Nat)"/>
    <property type="match status" value="1"/>
</dbReference>
<dbReference type="InterPro" id="IPR003447">
    <property type="entry name" value="FEMABX"/>
</dbReference>
<keyword evidence="2" id="KW-0808">Transferase</keyword>
<evidence type="ECO:0000313" key="8">
    <source>
        <dbReference type="EMBL" id="PIE34172.1"/>
    </source>
</evidence>
<comment type="caution">
    <text evidence="8">The sequence shown here is derived from an EMBL/GenBank/DDBJ whole genome shotgun (WGS) entry which is preliminary data.</text>
</comment>
<dbReference type="GO" id="GO:0071555">
    <property type="term" value="P:cell wall organization"/>
    <property type="evidence" value="ECO:0007669"/>
    <property type="project" value="UniProtKB-KW"/>
</dbReference>
<dbReference type="Pfam" id="PF13480">
    <property type="entry name" value="Acetyltransf_6"/>
    <property type="match status" value="1"/>
</dbReference>
<dbReference type="InterPro" id="IPR016181">
    <property type="entry name" value="Acyl_CoA_acyltransferase"/>
</dbReference>
<organism evidence="8 9">
    <name type="scientific">candidate division KSB3 bacterium</name>
    <dbReference type="NCBI Taxonomy" id="2044937"/>
    <lineage>
        <taxon>Bacteria</taxon>
        <taxon>candidate division KSB3</taxon>
    </lineage>
</organism>
<evidence type="ECO:0000259" key="7">
    <source>
        <dbReference type="Pfam" id="PF13480"/>
    </source>
</evidence>
<dbReference type="GO" id="GO:0016755">
    <property type="term" value="F:aminoacyltransferase activity"/>
    <property type="evidence" value="ECO:0007669"/>
    <property type="project" value="InterPro"/>
</dbReference>
<keyword evidence="3" id="KW-0133">Cell shape</keyword>
<evidence type="ECO:0000256" key="6">
    <source>
        <dbReference type="ARBA" id="ARBA00023316"/>
    </source>
</evidence>
<dbReference type="InterPro" id="IPR050644">
    <property type="entry name" value="PG_Glycine_Bridge_Synth"/>
</dbReference>
<dbReference type="AlphaFoldDB" id="A0A2G6KGP0"/>
<sequence length="329" mass="38557">MQIIYSSTVNRDDWRYVLEHSALANTFHTLEYFDIQASDLLGHELLYSCCYIDDEPAAIIAGVRNAAGYHQGLIEIGTKSGGYPLLIDTYDQQPDSERLKNQFIEHFARTYFQGERFIFYPSFNLEQCILDQATWQCTKQYDATAFLDLCQDEDALLMGMGGKCRNAVRYAQRKGVTARIANDVQYFDKFYECYKATRIKKQTQYIGYEELQAKFEAFTRQGLADLWVAFSEDIPLAYVFLWKYKHTINFVYGSSDEQSWLCKANNLIQWELMRFYRNQGYELYNMWGVRNMNFDGNTTPISQREIEGYGKFKLSFGAELRDLVRYVRV</sequence>
<name>A0A2G6KGP0_9BACT</name>
<keyword evidence="4" id="KW-0573">Peptidoglycan synthesis</keyword>
<dbReference type="Gene3D" id="3.40.630.30">
    <property type="match status" value="1"/>
</dbReference>
<dbReference type="GO" id="GO:0008360">
    <property type="term" value="P:regulation of cell shape"/>
    <property type="evidence" value="ECO:0007669"/>
    <property type="project" value="UniProtKB-KW"/>
</dbReference>
<evidence type="ECO:0000256" key="4">
    <source>
        <dbReference type="ARBA" id="ARBA00022984"/>
    </source>
</evidence>
<evidence type="ECO:0000256" key="2">
    <source>
        <dbReference type="ARBA" id="ARBA00022679"/>
    </source>
</evidence>
<dbReference type="PROSITE" id="PS51191">
    <property type="entry name" value="FEMABX"/>
    <property type="match status" value="1"/>
</dbReference>
<dbReference type="PANTHER" id="PTHR36174">
    <property type="entry name" value="LIPID II:GLYCINE GLYCYLTRANSFERASE"/>
    <property type="match status" value="1"/>
</dbReference>